<feature type="chain" id="PRO_5037192890" evidence="1">
    <location>
        <begin position="27"/>
        <end position="99"/>
    </location>
</feature>
<dbReference type="AlphaFoldDB" id="A0A969W5P9"/>
<reference evidence="2" key="1">
    <citation type="submission" date="2020-03" db="EMBL/GenBank/DDBJ databases">
        <title>Solimonas marina sp. nov., isolated from deep seawater of the Pacific Ocean.</title>
        <authorList>
            <person name="Liu X."/>
            <person name="Lai Q."/>
            <person name="Sun F."/>
            <person name="Gai Y."/>
            <person name="Li G."/>
            <person name="Shao Z."/>
        </authorList>
    </citation>
    <scope>NUCLEOTIDE SEQUENCE</scope>
    <source>
        <strain evidence="2">C16B3</strain>
    </source>
</reference>
<keyword evidence="1" id="KW-0732">Signal</keyword>
<proteinExistence type="predicted"/>
<feature type="signal peptide" evidence="1">
    <location>
        <begin position="1"/>
        <end position="26"/>
    </location>
</feature>
<protein>
    <submittedName>
        <fullName evidence="2">Uncharacterized protein</fullName>
    </submittedName>
</protein>
<evidence type="ECO:0000256" key="1">
    <source>
        <dbReference type="SAM" id="SignalP"/>
    </source>
</evidence>
<dbReference type="Proteomes" id="UP000653472">
    <property type="component" value="Unassembled WGS sequence"/>
</dbReference>
<keyword evidence="3" id="KW-1185">Reference proteome</keyword>
<evidence type="ECO:0000313" key="2">
    <source>
        <dbReference type="EMBL" id="NKF21131.1"/>
    </source>
</evidence>
<sequence length="99" mass="10472">MSRPLAGLRAGLIAAAAALSACHHDAAIAPAPHNGPVTDLGAFDHFIAGKPTPAQFHATYPDVKLVLPGEMSTRELRLNLSRYFAKLDAQGRIVGGRFQ</sequence>
<name>A0A969W5P9_9GAMM</name>
<accession>A0A969W5P9</accession>
<comment type="caution">
    <text evidence="2">The sequence shown here is derived from an EMBL/GenBank/DDBJ whole genome shotgun (WGS) entry which is preliminary data.</text>
</comment>
<gene>
    <name evidence="2" type="ORF">G7Y82_02300</name>
</gene>
<dbReference type="PROSITE" id="PS51257">
    <property type="entry name" value="PROKAR_LIPOPROTEIN"/>
    <property type="match status" value="1"/>
</dbReference>
<dbReference type="EMBL" id="JAAVXB010000001">
    <property type="protein sequence ID" value="NKF21131.1"/>
    <property type="molecule type" value="Genomic_DNA"/>
</dbReference>
<dbReference type="RefSeq" id="WP_168146367.1">
    <property type="nucleotide sequence ID" value="NZ_JAAVXB010000001.1"/>
</dbReference>
<evidence type="ECO:0000313" key="3">
    <source>
        <dbReference type="Proteomes" id="UP000653472"/>
    </source>
</evidence>
<organism evidence="2 3">
    <name type="scientific">Solimonas marina</name>
    <dbReference type="NCBI Taxonomy" id="2714601"/>
    <lineage>
        <taxon>Bacteria</taxon>
        <taxon>Pseudomonadati</taxon>
        <taxon>Pseudomonadota</taxon>
        <taxon>Gammaproteobacteria</taxon>
        <taxon>Nevskiales</taxon>
        <taxon>Nevskiaceae</taxon>
        <taxon>Solimonas</taxon>
    </lineage>
</organism>